<keyword evidence="4" id="KW-0812">Transmembrane</keyword>
<protein>
    <recommendedName>
        <fullName evidence="3">NADH dehydrogenase [ubiquinone] 1 alpha subcomplex subunit 11</fullName>
    </recommendedName>
    <alternativeName>
        <fullName evidence="9">Complex I-B14.7</fullName>
    </alternativeName>
    <alternativeName>
        <fullName evidence="10">NADH-ubiquinone oxidoreductase subunit B14.7</fullName>
    </alternativeName>
</protein>
<dbReference type="AlphaFoldDB" id="A0A852LXN4"/>
<dbReference type="GO" id="GO:0005743">
    <property type="term" value="C:mitochondrial inner membrane"/>
    <property type="evidence" value="ECO:0007669"/>
    <property type="project" value="UniProtKB-SubCell"/>
</dbReference>
<sequence length="62" mass="6615">PAAAMADYWDYPEGEQCPRRSWLTTRVGAAVGLVGAAYRLVLLQPSSALTALQMAASDTITM</sequence>
<evidence type="ECO:0000313" key="12">
    <source>
        <dbReference type="Proteomes" id="UP000632886"/>
    </source>
</evidence>
<evidence type="ECO:0000256" key="4">
    <source>
        <dbReference type="ARBA" id="ARBA00022692"/>
    </source>
</evidence>
<keyword evidence="12" id="KW-1185">Reference proteome</keyword>
<evidence type="ECO:0000256" key="6">
    <source>
        <dbReference type="ARBA" id="ARBA00022989"/>
    </source>
</evidence>
<dbReference type="PANTHER" id="PTHR21382:SF1">
    <property type="entry name" value="NADH DEHYDROGENASE [UBIQUINONE] 1 ALPHA SUBCOMPLEX SUBUNIT 11"/>
    <property type="match status" value="1"/>
</dbReference>
<dbReference type="GO" id="GO:0045271">
    <property type="term" value="C:respiratory chain complex I"/>
    <property type="evidence" value="ECO:0007669"/>
    <property type="project" value="InterPro"/>
</dbReference>
<evidence type="ECO:0000256" key="1">
    <source>
        <dbReference type="ARBA" id="ARBA00004292"/>
    </source>
</evidence>
<evidence type="ECO:0000256" key="9">
    <source>
        <dbReference type="ARBA" id="ARBA00030608"/>
    </source>
</evidence>
<keyword evidence="8" id="KW-0472">Membrane</keyword>
<keyword evidence="6" id="KW-1133">Transmembrane helix</keyword>
<dbReference type="EMBL" id="WBNK01001359">
    <property type="protein sequence ID" value="NXX97231.1"/>
    <property type="molecule type" value="Genomic_DNA"/>
</dbReference>
<evidence type="ECO:0000256" key="7">
    <source>
        <dbReference type="ARBA" id="ARBA00023128"/>
    </source>
</evidence>
<comment type="subcellular location">
    <subcellularLocation>
        <location evidence="1">Mitochondrion inner membrane</location>
        <topology evidence="1">Multi-pass membrane protein</topology>
        <orientation evidence="1">Matrix side</orientation>
    </subcellularLocation>
</comment>
<proteinExistence type="inferred from homology"/>
<keyword evidence="5" id="KW-0999">Mitochondrion inner membrane</keyword>
<evidence type="ECO:0000256" key="5">
    <source>
        <dbReference type="ARBA" id="ARBA00022792"/>
    </source>
</evidence>
<comment type="similarity">
    <text evidence="2">Belongs to the complex I NDUFA11 subunit family.</text>
</comment>
<evidence type="ECO:0000313" key="11">
    <source>
        <dbReference type="EMBL" id="NXX97231.1"/>
    </source>
</evidence>
<keyword evidence="7" id="KW-0496">Mitochondrion</keyword>
<gene>
    <name evidence="11" type="primary">Ndufa11</name>
    <name evidence="11" type="ORF">CENBEN_R05208</name>
</gene>
<organism evidence="11 12">
    <name type="scientific">Centropus bengalensis</name>
    <name type="common">lesser coucal</name>
    <dbReference type="NCBI Taxonomy" id="1463675"/>
    <lineage>
        <taxon>Eukaryota</taxon>
        <taxon>Metazoa</taxon>
        <taxon>Chordata</taxon>
        <taxon>Craniata</taxon>
        <taxon>Vertebrata</taxon>
        <taxon>Euteleostomi</taxon>
        <taxon>Archelosauria</taxon>
        <taxon>Archosauria</taxon>
        <taxon>Dinosauria</taxon>
        <taxon>Saurischia</taxon>
        <taxon>Theropoda</taxon>
        <taxon>Coelurosauria</taxon>
        <taxon>Aves</taxon>
        <taxon>Neognathae</taxon>
        <taxon>Neoaves</taxon>
        <taxon>Otidimorphae</taxon>
        <taxon>Cuculiformes</taxon>
        <taxon>Centropidae</taxon>
        <taxon>Centropus</taxon>
    </lineage>
</organism>
<dbReference type="PANTHER" id="PTHR21382">
    <property type="entry name" value="NADH-UBIQUINONE OXIDOREDUCTASE SUBUNIT"/>
    <property type="match status" value="1"/>
</dbReference>
<evidence type="ECO:0000256" key="8">
    <source>
        <dbReference type="ARBA" id="ARBA00023136"/>
    </source>
</evidence>
<feature type="non-terminal residue" evidence="11">
    <location>
        <position position="1"/>
    </location>
</feature>
<comment type="caution">
    <text evidence="11">The sequence shown here is derived from an EMBL/GenBank/DDBJ whole genome shotgun (WGS) entry which is preliminary data.</text>
</comment>
<reference evidence="11 12" key="1">
    <citation type="submission" date="2020-02" db="EMBL/GenBank/DDBJ databases">
        <title>Bird 10,000 Genomes (B10K) Project - Family phase.</title>
        <authorList>
            <person name="Zhang G."/>
        </authorList>
    </citation>
    <scope>NUCLEOTIDE SEQUENCE [LARGE SCALE GENOMIC DNA]</scope>
    <source>
        <strain evidence="11">B10K-DU-017-21</strain>
    </source>
</reference>
<evidence type="ECO:0000256" key="2">
    <source>
        <dbReference type="ARBA" id="ARBA00008699"/>
    </source>
</evidence>
<feature type="non-terminal residue" evidence="11">
    <location>
        <position position="62"/>
    </location>
</feature>
<name>A0A852LXN4_9AVES</name>
<evidence type="ECO:0000256" key="10">
    <source>
        <dbReference type="ARBA" id="ARBA00031497"/>
    </source>
</evidence>
<accession>A0A852LXN4</accession>
<dbReference type="Proteomes" id="UP000632886">
    <property type="component" value="Unassembled WGS sequence"/>
</dbReference>
<dbReference type="InterPro" id="IPR039205">
    <property type="entry name" value="NDUFA11"/>
</dbReference>
<evidence type="ECO:0000256" key="3">
    <source>
        <dbReference type="ARBA" id="ARBA00018191"/>
    </source>
</evidence>
<dbReference type="GO" id="GO:0006120">
    <property type="term" value="P:mitochondrial electron transport, NADH to ubiquinone"/>
    <property type="evidence" value="ECO:0007669"/>
    <property type="project" value="InterPro"/>
</dbReference>